<evidence type="ECO:0000256" key="2">
    <source>
        <dbReference type="ARBA" id="ARBA00022643"/>
    </source>
</evidence>
<protein>
    <submittedName>
        <fullName evidence="4">Nitronate monooxygenase</fullName>
    </submittedName>
</protein>
<keyword evidence="1" id="KW-0285">Flavoprotein</keyword>
<sequence length="324" mass="34574">MKTRVTELLGIKYPILMGGMHWVSFSKMVAAVANAGGVGFIPTASFKGVGELREEIRKTKDLTDGPIGLNISLLPNVDPGEIVMDFLELGIKEKVAAFETAGRAPDRFVPILKEANIPIIHKVPQVRFAKKAEDIGVDAVIVVGFECAGYVGGAEITTQILVNKASRLLKIPVIAGGGITNGKSLVSALALGAEGVLMGTRFLASEESGIHKNYKEWLTKAAETDTMVLLKSISMPVRSIKNEAAKKLAEIEADGGTMEELLTFAADKMGKAANEKGDVDMGLISMGEGIGLIDEIKGINEIVKDIVSEAEEVMERLNKAIVKE</sequence>
<comment type="caution">
    <text evidence="4">The sequence shown here is derived from an EMBL/GenBank/DDBJ whole genome shotgun (WGS) entry which is preliminary data.</text>
</comment>
<keyword evidence="3" id="KW-0560">Oxidoreductase</keyword>
<dbReference type="InterPro" id="IPR004136">
    <property type="entry name" value="NMO"/>
</dbReference>
<keyword evidence="2" id="KW-0288">FMN</keyword>
<dbReference type="EMBL" id="JAFGIX010000054">
    <property type="protein sequence ID" value="MBN1573628.1"/>
    <property type="molecule type" value="Genomic_DNA"/>
</dbReference>
<dbReference type="Proteomes" id="UP000809273">
    <property type="component" value="Unassembled WGS sequence"/>
</dbReference>
<evidence type="ECO:0000256" key="3">
    <source>
        <dbReference type="ARBA" id="ARBA00023002"/>
    </source>
</evidence>
<dbReference type="AlphaFoldDB" id="A0A9D8KGA2"/>
<dbReference type="Pfam" id="PF03060">
    <property type="entry name" value="NMO"/>
    <property type="match status" value="1"/>
</dbReference>
<evidence type="ECO:0000313" key="5">
    <source>
        <dbReference type="Proteomes" id="UP000809273"/>
    </source>
</evidence>
<dbReference type="InterPro" id="IPR013785">
    <property type="entry name" value="Aldolase_TIM"/>
</dbReference>
<organism evidence="4 5">
    <name type="scientific">Candidatus Zymogenus saltonus</name>
    <dbReference type="NCBI Taxonomy" id="2844893"/>
    <lineage>
        <taxon>Bacteria</taxon>
        <taxon>Deltaproteobacteria</taxon>
        <taxon>Candidatus Zymogenia</taxon>
        <taxon>Candidatus Zymogeniales</taxon>
        <taxon>Candidatus Zymogenaceae</taxon>
        <taxon>Candidatus Zymogenus</taxon>
    </lineage>
</organism>
<reference evidence="4" key="2">
    <citation type="submission" date="2021-01" db="EMBL/GenBank/DDBJ databases">
        <authorList>
            <person name="Hahn C.R."/>
            <person name="Youssef N.H."/>
            <person name="Elshahed M."/>
        </authorList>
    </citation>
    <scope>NUCLEOTIDE SEQUENCE</scope>
    <source>
        <strain evidence="4">Zod_Metabat.24</strain>
    </source>
</reference>
<reference evidence="4" key="1">
    <citation type="journal article" date="2021" name="Environ. Microbiol.">
        <title>Genomic characterization of three novel Desulfobacterota classes expand the metabolic and phylogenetic diversity of the phylum.</title>
        <authorList>
            <person name="Murphy C.L."/>
            <person name="Biggerstaff J."/>
            <person name="Eichhorn A."/>
            <person name="Ewing E."/>
            <person name="Shahan R."/>
            <person name="Soriano D."/>
            <person name="Stewart S."/>
            <person name="VanMol K."/>
            <person name="Walker R."/>
            <person name="Walters P."/>
            <person name="Elshahed M.S."/>
            <person name="Youssef N.H."/>
        </authorList>
    </citation>
    <scope>NUCLEOTIDE SEQUENCE</scope>
    <source>
        <strain evidence="4">Zod_Metabat.24</strain>
    </source>
</reference>
<accession>A0A9D8KGA2</accession>
<dbReference type="Gene3D" id="3.20.20.70">
    <property type="entry name" value="Aldolase class I"/>
    <property type="match status" value="1"/>
</dbReference>
<dbReference type="PANTHER" id="PTHR32332:SF20">
    <property type="entry name" value="2-NITROPROPANE DIOXYGENASE-LIKE PROTEIN"/>
    <property type="match status" value="1"/>
</dbReference>
<dbReference type="SUPFAM" id="SSF51412">
    <property type="entry name" value="Inosine monophosphate dehydrogenase (IMPDH)"/>
    <property type="match status" value="1"/>
</dbReference>
<dbReference type="GO" id="GO:0018580">
    <property type="term" value="F:nitronate monooxygenase activity"/>
    <property type="evidence" value="ECO:0007669"/>
    <property type="project" value="InterPro"/>
</dbReference>
<dbReference type="PANTHER" id="PTHR32332">
    <property type="entry name" value="2-NITROPROPANE DIOXYGENASE"/>
    <property type="match status" value="1"/>
</dbReference>
<evidence type="ECO:0000256" key="1">
    <source>
        <dbReference type="ARBA" id="ARBA00022630"/>
    </source>
</evidence>
<dbReference type="CDD" id="cd04730">
    <property type="entry name" value="NPD_like"/>
    <property type="match status" value="1"/>
</dbReference>
<gene>
    <name evidence="4" type="ORF">JW984_10585</name>
</gene>
<keyword evidence="4" id="KW-0503">Monooxygenase</keyword>
<proteinExistence type="predicted"/>
<name>A0A9D8KGA2_9DELT</name>
<evidence type="ECO:0000313" key="4">
    <source>
        <dbReference type="EMBL" id="MBN1573628.1"/>
    </source>
</evidence>